<keyword evidence="4" id="KW-1185">Reference proteome</keyword>
<dbReference type="EMBL" id="JAGDEL010000034">
    <property type="protein sequence ID" value="MBO1515253.1"/>
    <property type="molecule type" value="Genomic_DNA"/>
</dbReference>
<name>A0ABS3NAK3_9BACI</name>
<dbReference type="Gene3D" id="3.50.50.60">
    <property type="entry name" value="FAD/NAD(P)-binding domain"/>
    <property type="match status" value="1"/>
</dbReference>
<dbReference type="InterPro" id="IPR002937">
    <property type="entry name" value="Amino_oxidase"/>
</dbReference>
<evidence type="ECO:0000313" key="4">
    <source>
        <dbReference type="Proteomes" id="UP000663981"/>
    </source>
</evidence>
<proteinExistence type="inferred from homology"/>
<organism evidence="3 4">
    <name type="scientific">Metabacillus bambusae</name>
    <dbReference type="NCBI Taxonomy" id="2795218"/>
    <lineage>
        <taxon>Bacteria</taxon>
        <taxon>Bacillati</taxon>
        <taxon>Bacillota</taxon>
        <taxon>Bacilli</taxon>
        <taxon>Bacillales</taxon>
        <taxon>Bacillaceae</taxon>
        <taxon>Metabacillus</taxon>
    </lineage>
</organism>
<evidence type="ECO:0000259" key="2">
    <source>
        <dbReference type="Pfam" id="PF01593"/>
    </source>
</evidence>
<dbReference type="RefSeq" id="WP_207982139.1">
    <property type="nucleotide sequence ID" value="NZ_JAGDEL010000034.1"/>
</dbReference>
<dbReference type="Pfam" id="PF01593">
    <property type="entry name" value="Amino_oxidase"/>
    <property type="match status" value="1"/>
</dbReference>
<comment type="caution">
    <text evidence="3">The sequence shown here is derived from an EMBL/GenBank/DDBJ whole genome shotgun (WGS) entry which is preliminary data.</text>
</comment>
<evidence type="ECO:0000313" key="3">
    <source>
        <dbReference type="EMBL" id="MBO1515253.1"/>
    </source>
</evidence>
<dbReference type="PANTHER" id="PTHR43734:SF1">
    <property type="entry name" value="PHYTOENE DESATURASE"/>
    <property type="match status" value="1"/>
</dbReference>
<dbReference type="PANTHER" id="PTHR43734">
    <property type="entry name" value="PHYTOENE DESATURASE"/>
    <property type="match status" value="1"/>
</dbReference>
<gene>
    <name evidence="3" type="ORF">I7822_26920</name>
</gene>
<dbReference type="Proteomes" id="UP000663981">
    <property type="component" value="Unassembled WGS sequence"/>
</dbReference>
<accession>A0ABS3NAK3</accession>
<protein>
    <submittedName>
        <fullName evidence="3">NAD(P)/FAD-dependent oxidoreductase</fullName>
    </submittedName>
</protein>
<dbReference type="Gene3D" id="3.90.660.50">
    <property type="match status" value="1"/>
</dbReference>
<feature type="domain" description="Amine oxidase" evidence="2">
    <location>
        <begin position="22"/>
        <end position="261"/>
    </location>
</feature>
<comment type="similarity">
    <text evidence="1">Belongs to the carotenoid/retinoid oxidoreductase family. CrtN subfamily.</text>
</comment>
<sequence length="432" mass="48034">MGYSLENTVGKTWDCVVIGGGIAGLTAANFIAQSGKSVLLLEKSNKYGGRAITEEKKGALLNLGPHALYSKGNSLEILTELGIDLKGASPSLHGDVFYQSKSYDAPISPLKLLKSRLFNWSEKKELIRFVTGYQKIDTAELQNTTLNEWLQLSFKAEQVRMFIRTLARLATYCHDPEYMSAGAAIRQLQLGKAVYLHDGWQMIIESLKERARSLGVEMVSGYSVQRVNGKFPQLEVVIKEKESVFAKTVLSTASPSDTASILAEHEQSLDVNFLNAMLPVRVACMDVVLKNLPKPKNTFALSMDQPLYFSVHSNTAKLSHHNQYAVIHVMKYLACDNLQDEIRDRDELEQLMSRMQPGWEKLVVYKRYLPRLIASNSLVYANKNGVYGRPDPVSPIPGFFIAGDWVGSVGMLVDCTFASAKQAATRIIKICI</sequence>
<reference evidence="3 4" key="1">
    <citation type="submission" date="2021-03" db="EMBL/GenBank/DDBJ databases">
        <title>Whole genome sequence of Metabacillus bambusae BG109.</title>
        <authorList>
            <person name="Jeong J.W."/>
        </authorList>
    </citation>
    <scope>NUCLEOTIDE SEQUENCE [LARGE SCALE GENOMIC DNA]</scope>
    <source>
        <strain evidence="3 4">BG109</strain>
    </source>
</reference>
<dbReference type="InterPro" id="IPR036188">
    <property type="entry name" value="FAD/NAD-bd_sf"/>
</dbReference>
<dbReference type="SUPFAM" id="SSF51905">
    <property type="entry name" value="FAD/NAD(P)-binding domain"/>
    <property type="match status" value="1"/>
</dbReference>
<evidence type="ECO:0000256" key="1">
    <source>
        <dbReference type="ARBA" id="ARBA00038322"/>
    </source>
</evidence>